<proteinExistence type="inferred from homology"/>
<gene>
    <name evidence="9" type="ORF">ZIOFF_054136</name>
</gene>
<dbReference type="InterPro" id="IPR047265">
    <property type="entry name" value="PIF1-like_bHLH"/>
</dbReference>
<sequence>MSQCVPSWEVDDPPPPPPSALHSACVGDAGLCGGELGMDYEIAELTWKNSQLELHGLVPPRRSPVASAAGSAEWSKNHRSGTLESVVNQSAAGGGGRRELASHELADWYGGEPRHPPGAAVDAIVPCHDAVANSGGARKRARMTGVCSSQGSAVGSLATTLMTLDTWREEENDGGAAATATTTAYTAATATTTAFTATNSTSSETENTSFGGKRKVLGVYNHVSISHTSSDTSSDTKVIYPRSILDKSSEFLVKQTKSDSIPLFPASIRTAKHDSFCDEVEKTTKSEAEKASASTRKSRAAAVHNQSERKRRDKINQKMKTLQKLVPNASKTDKASMLDEVIEYLKQLQAQIQMMSKFNMMMPMAQAAAMPQLQMPVMTAHVPQMPQMGMGLGLMDLASMSRPMPPPAFPLLNPSAFLPFMSAGGWDASGDHRRLAGVLPDPYTALMACQMAQQQPMSLDEYSRMAALFQQFYQQQPPSSAKQ</sequence>
<feature type="domain" description="BHLH" evidence="8">
    <location>
        <begin position="299"/>
        <end position="348"/>
    </location>
</feature>
<dbReference type="Gene3D" id="4.10.280.10">
    <property type="entry name" value="Helix-loop-helix DNA-binding domain"/>
    <property type="match status" value="1"/>
</dbReference>
<comment type="similarity">
    <text evidence="2">Belongs to the bHLH protein family.</text>
</comment>
<dbReference type="InterPro" id="IPR011598">
    <property type="entry name" value="bHLH_dom"/>
</dbReference>
<dbReference type="PANTHER" id="PTHR45855:SF23">
    <property type="entry name" value="TRANSCRIPTION FACTOR MEE8-RELATED"/>
    <property type="match status" value="1"/>
</dbReference>
<dbReference type="AlphaFoldDB" id="A0A8J5FTZ8"/>
<feature type="region of interest" description="Disordered" evidence="7">
    <location>
        <begin position="1"/>
        <end position="20"/>
    </location>
</feature>
<evidence type="ECO:0000256" key="1">
    <source>
        <dbReference type="ARBA" id="ARBA00004123"/>
    </source>
</evidence>
<feature type="region of interest" description="Disordered" evidence="7">
    <location>
        <begin position="283"/>
        <end position="313"/>
    </location>
</feature>
<evidence type="ECO:0000259" key="8">
    <source>
        <dbReference type="PROSITE" id="PS50888"/>
    </source>
</evidence>
<name>A0A8J5FTZ8_ZINOF</name>
<dbReference type="FunFam" id="4.10.280.10:FF:000059">
    <property type="entry name" value="transcription factor UNE10 isoform X1"/>
    <property type="match status" value="1"/>
</dbReference>
<dbReference type="Pfam" id="PF00010">
    <property type="entry name" value="HLH"/>
    <property type="match status" value="1"/>
</dbReference>
<dbReference type="SUPFAM" id="SSF47459">
    <property type="entry name" value="HLH, helix-loop-helix DNA-binding domain"/>
    <property type="match status" value="1"/>
</dbReference>
<keyword evidence="4" id="KW-0238">DNA-binding</keyword>
<dbReference type="InterPro" id="IPR031066">
    <property type="entry name" value="bHLH_ALC-like_plant"/>
</dbReference>
<dbReference type="GO" id="GO:0046983">
    <property type="term" value="F:protein dimerization activity"/>
    <property type="evidence" value="ECO:0007669"/>
    <property type="project" value="InterPro"/>
</dbReference>
<reference evidence="9 10" key="1">
    <citation type="submission" date="2020-08" db="EMBL/GenBank/DDBJ databases">
        <title>Plant Genome Project.</title>
        <authorList>
            <person name="Zhang R.-G."/>
        </authorList>
    </citation>
    <scope>NUCLEOTIDE SEQUENCE [LARGE SCALE GENOMIC DNA]</scope>
    <source>
        <tissue evidence="9">Rhizome</tissue>
    </source>
</reference>
<evidence type="ECO:0000256" key="3">
    <source>
        <dbReference type="ARBA" id="ARBA00023015"/>
    </source>
</evidence>
<organism evidence="9 10">
    <name type="scientific">Zingiber officinale</name>
    <name type="common">Ginger</name>
    <name type="synonym">Amomum zingiber</name>
    <dbReference type="NCBI Taxonomy" id="94328"/>
    <lineage>
        <taxon>Eukaryota</taxon>
        <taxon>Viridiplantae</taxon>
        <taxon>Streptophyta</taxon>
        <taxon>Embryophyta</taxon>
        <taxon>Tracheophyta</taxon>
        <taxon>Spermatophyta</taxon>
        <taxon>Magnoliopsida</taxon>
        <taxon>Liliopsida</taxon>
        <taxon>Zingiberales</taxon>
        <taxon>Zingiberaceae</taxon>
        <taxon>Zingiber</taxon>
    </lineage>
</organism>
<keyword evidence="10" id="KW-1185">Reference proteome</keyword>
<comment type="caution">
    <text evidence="9">The sequence shown here is derived from an EMBL/GenBank/DDBJ whole genome shotgun (WGS) entry which is preliminary data.</text>
</comment>
<dbReference type="InterPro" id="IPR036638">
    <property type="entry name" value="HLH_DNA-bd_sf"/>
</dbReference>
<evidence type="ECO:0000256" key="2">
    <source>
        <dbReference type="ARBA" id="ARBA00005510"/>
    </source>
</evidence>
<dbReference type="EMBL" id="JACMSC010000015">
    <property type="protein sequence ID" value="KAG6485576.1"/>
    <property type="molecule type" value="Genomic_DNA"/>
</dbReference>
<evidence type="ECO:0000313" key="9">
    <source>
        <dbReference type="EMBL" id="KAG6485576.1"/>
    </source>
</evidence>
<dbReference type="PROSITE" id="PS50888">
    <property type="entry name" value="BHLH"/>
    <property type="match status" value="1"/>
</dbReference>
<evidence type="ECO:0000256" key="4">
    <source>
        <dbReference type="ARBA" id="ARBA00023125"/>
    </source>
</evidence>
<dbReference type="CDD" id="cd11445">
    <property type="entry name" value="bHLH_AtPIF_like"/>
    <property type="match status" value="1"/>
</dbReference>
<dbReference type="PANTHER" id="PTHR45855">
    <property type="entry name" value="TRANSCRIPTION FACTOR PIF1-RELATED"/>
    <property type="match status" value="1"/>
</dbReference>
<evidence type="ECO:0000256" key="6">
    <source>
        <dbReference type="ARBA" id="ARBA00023242"/>
    </source>
</evidence>
<comment type="subcellular location">
    <subcellularLocation>
        <location evidence="1">Nucleus</location>
    </subcellularLocation>
</comment>
<dbReference type="Proteomes" id="UP000734854">
    <property type="component" value="Unassembled WGS sequence"/>
</dbReference>
<keyword evidence="5" id="KW-0804">Transcription</keyword>
<keyword evidence="3" id="KW-0805">Transcription regulation</keyword>
<evidence type="ECO:0000256" key="7">
    <source>
        <dbReference type="SAM" id="MobiDB-lite"/>
    </source>
</evidence>
<dbReference type="SMART" id="SM00353">
    <property type="entry name" value="HLH"/>
    <property type="match status" value="1"/>
</dbReference>
<dbReference type="GO" id="GO:0003677">
    <property type="term" value="F:DNA binding"/>
    <property type="evidence" value="ECO:0007669"/>
    <property type="project" value="UniProtKB-KW"/>
</dbReference>
<evidence type="ECO:0000256" key="5">
    <source>
        <dbReference type="ARBA" id="ARBA00023163"/>
    </source>
</evidence>
<keyword evidence="6" id="KW-0539">Nucleus</keyword>
<protein>
    <recommendedName>
        <fullName evidence="8">BHLH domain-containing protein</fullName>
    </recommendedName>
</protein>
<accession>A0A8J5FTZ8</accession>
<evidence type="ECO:0000313" key="10">
    <source>
        <dbReference type="Proteomes" id="UP000734854"/>
    </source>
</evidence>
<dbReference type="GO" id="GO:0005634">
    <property type="term" value="C:nucleus"/>
    <property type="evidence" value="ECO:0007669"/>
    <property type="project" value="UniProtKB-SubCell"/>
</dbReference>